<protein>
    <submittedName>
        <fullName evidence="1">Uncharacterized protein</fullName>
    </submittedName>
</protein>
<feature type="non-terminal residue" evidence="1">
    <location>
        <position position="1"/>
    </location>
</feature>
<evidence type="ECO:0000313" key="2">
    <source>
        <dbReference type="Proteomes" id="UP000799421"/>
    </source>
</evidence>
<gene>
    <name evidence="1" type="ORF">K470DRAFT_284851</name>
</gene>
<reference evidence="1" key="1">
    <citation type="journal article" date="2020" name="Stud. Mycol.">
        <title>101 Dothideomycetes genomes: a test case for predicting lifestyles and emergence of pathogens.</title>
        <authorList>
            <person name="Haridas S."/>
            <person name="Albert R."/>
            <person name="Binder M."/>
            <person name="Bloem J."/>
            <person name="Labutti K."/>
            <person name="Salamov A."/>
            <person name="Andreopoulos B."/>
            <person name="Baker S."/>
            <person name="Barry K."/>
            <person name="Bills G."/>
            <person name="Bluhm B."/>
            <person name="Cannon C."/>
            <person name="Castanera R."/>
            <person name="Culley D."/>
            <person name="Daum C."/>
            <person name="Ezra D."/>
            <person name="Gonzalez J."/>
            <person name="Henrissat B."/>
            <person name="Kuo A."/>
            <person name="Liang C."/>
            <person name="Lipzen A."/>
            <person name="Lutzoni F."/>
            <person name="Magnuson J."/>
            <person name="Mondo S."/>
            <person name="Nolan M."/>
            <person name="Ohm R."/>
            <person name="Pangilinan J."/>
            <person name="Park H.-J."/>
            <person name="Ramirez L."/>
            <person name="Alfaro M."/>
            <person name="Sun H."/>
            <person name="Tritt A."/>
            <person name="Yoshinaga Y."/>
            <person name="Zwiers L.-H."/>
            <person name="Turgeon B."/>
            <person name="Goodwin S."/>
            <person name="Spatafora J."/>
            <person name="Crous P."/>
            <person name="Grigoriev I."/>
        </authorList>
    </citation>
    <scope>NUCLEOTIDE SEQUENCE</scope>
    <source>
        <strain evidence="1">CBS 480.64</strain>
    </source>
</reference>
<evidence type="ECO:0000313" key="1">
    <source>
        <dbReference type="EMBL" id="KAF2862062.1"/>
    </source>
</evidence>
<proteinExistence type="predicted"/>
<sequence>RRPNIEREYDAGFERLYRDYFSDSPTFGHKASHRNLCMTRRIFLKITDALAAHNKPWTSFWPVGRNELDATVKLGIHPILKVTAATR</sequence>
<accession>A0A6A7C496</accession>
<dbReference type="AlphaFoldDB" id="A0A6A7C496"/>
<dbReference type="EMBL" id="MU005968">
    <property type="protein sequence ID" value="KAF2862062.1"/>
    <property type="molecule type" value="Genomic_DNA"/>
</dbReference>
<dbReference type="PANTHER" id="PTHR47150">
    <property type="entry name" value="OS12G0169200 PROTEIN"/>
    <property type="match status" value="1"/>
</dbReference>
<dbReference type="PANTHER" id="PTHR47150:SF5">
    <property type="entry name" value="OS07G0546750 PROTEIN"/>
    <property type="match status" value="1"/>
</dbReference>
<dbReference type="OrthoDB" id="2287304at2759"/>
<keyword evidence="2" id="KW-1185">Reference proteome</keyword>
<dbReference type="Proteomes" id="UP000799421">
    <property type="component" value="Unassembled WGS sequence"/>
</dbReference>
<organism evidence="1 2">
    <name type="scientific">Piedraia hortae CBS 480.64</name>
    <dbReference type="NCBI Taxonomy" id="1314780"/>
    <lineage>
        <taxon>Eukaryota</taxon>
        <taxon>Fungi</taxon>
        <taxon>Dikarya</taxon>
        <taxon>Ascomycota</taxon>
        <taxon>Pezizomycotina</taxon>
        <taxon>Dothideomycetes</taxon>
        <taxon>Dothideomycetidae</taxon>
        <taxon>Capnodiales</taxon>
        <taxon>Piedraiaceae</taxon>
        <taxon>Piedraia</taxon>
    </lineage>
</organism>
<name>A0A6A7C496_9PEZI</name>